<keyword evidence="3 6" id="KW-0479">Metal-binding</keyword>
<dbReference type="GO" id="GO:0008299">
    <property type="term" value="P:isoprenoid biosynthetic process"/>
    <property type="evidence" value="ECO:0007669"/>
    <property type="project" value="UniProtKB-ARBA"/>
</dbReference>
<dbReference type="InterPro" id="IPR008949">
    <property type="entry name" value="Isoprenoid_synthase_dom_sf"/>
</dbReference>
<evidence type="ECO:0000313" key="7">
    <source>
        <dbReference type="EMBL" id="EMD32747.1"/>
    </source>
</evidence>
<evidence type="ECO:0000256" key="2">
    <source>
        <dbReference type="ARBA" id="ARBA00006333"/>
    </source>
</evidence>
<feature type="non-terminal residue" evidence="7">
    <location>
        <position position="220"/>
    </location>
</feature>
<dbReference type="SUPFAM" id="SSF48576">
    <property type="entry name" value="Terpenoid synthases"/>
    <property type="match status" value="1"/>
</dbReference>
<reference evidence="7 8" key="1">
    <citation type="journal article" date="2012" name="Proc. Natl. Acad. Sci. U.S.A.">
        <title>Comparative genomics of Ceriporiopsis subvermispora and Phanerochaete chrysosporium provide insight into selective ligninolysis.</title>
        <authorList>
            <person name="Fernandez-Fueyo E."/>
            <person name="Ruiz-Duenas F.J."/>
            <person name="Ferreira P."/>
            <person name="Floudas D."/>
            <person name="Hibbett D.S."/>
            <person name="Canessa P."/>
            <person name="Larrondo L.F."/>
            <person name="James T.Y."/>
            <person name="Seelenfreund D."/>
            <person name="Lobos S."/>
            <person name="Polanco R."/>
            <person name="Tello M."/>
            <person name="Honda Y."/>
            <person name="Watanabe T."/>
            <person name="Watanabe T."/>
            <person name="Ryu J.S."/>
            <person name="Kubicek C.P."/>
            <person name="Schmoll M."/>
            <person name="Gaskell J."/>
            <person name="Hammel K.E."/>
            <person name="St John F.J."/>
            <person name="Vanden Wymelenberg A."/>
            <person name="Sabat G."/>
            <person name="Splinter BonDurant S."/>
            <person name="Syed K."/>
            <person name="Yadav J.S."/>
            <person name="Doddapaneni H."/>
            <person name="Subramanian V."/>
            <person name="Lavin J.L."/>
            <person name="Oguiza J.A."/>
            <person name="Perez G."/>
            <person name="Pisabarro A.G."/>
            <person name="Ramirez L."/>
            <person name="Santoyo F."/>
            <person name="Master E."/>
            <person name="Coutinho P.M."/>
            <person name="Henrissat B."/>
            <person name="Lombard V."/>
            <person name="Magnuson J.K."/>
            <person name="Kuees U."/>
            <person name="Hori C."/>
            <person name="Igarashi K."/>
            <person name="Samejima M."/>
            <person name="Held B.W."/>
            <person name="Barry K.W."/>
            <person name="LaButti K.M."/>
            <person name="Lapidus A."/>
            <person name="Lindquist E.A."/>
            <person name="Lucas S.M."/>
            <person name="Riley R."/>
            <person name="Salamov A.A."/>
            <person name="Hoffmeister D."/>
            <person name="Schwenk D."/>
            <person name="Hadar Y."/>
            <person name="Yarden O."/>
            <person name="de Vries R.P."/>
            <person name="Wiebenga A."/>
            <person name="Stenlid J."/>
            <person name="Eastwood D."/>
            <person name="Grigoriev I.V."/>
            <person name="Berka R.M."/>
            <person name="Blanchette R.A."/>
            <person name="Kersten P."/>
            <person name="Martinez A.T."/>
            <person name="Vicuna R."/>
            <person name="Cullen D."/>
        </authorList>
    </citation>
    <scope>NUCLEOTIDE SEQUENCE [LARGE SCALE GENOMIC DNA]</scope>
    <source>
        <strain evidence="7 8">B</strain>
    </source>
</reference>
<dbReference type="Gene3D" id="1.10.600.10">
    <property type="entry name" value="Farnesyl Diphosphate Synthase"/>
    <property type="match status" value="2"/>
</dbReference>
<dbReference type="AlphaFoldDB" id="M2R3C6"/>
<dbReference type="EC" id="4.2.3.-" evidence="6"/>
<dbReference type="HOGENOM" id="CLU_042538_2_0_1"/>
<evidence type="ECO:0000256" key="4">
    <source>
        <dbReference type="ARBA" id="ARBA00022842"/>
    </source>
</evidence>
<comment type="cofactor">
    <cofactor evidence="1 6">
        <name>Mg(2+)</name>
        <dbReference type="ChEBI" id="CHEBI:18420"/>
    </cofactor>
</comment>
<evidence type="ECO:0000256" key="5">
    <source>
        <dbReference type="ARBA" id="ARBA00023239"/>
    </source>
</evidence>
<evidence type="ECO:0000256" key="1">
    <source>
        <dbReference type="ARBA" id="ARBA00001946"/>
    </source>
</evidence>
<protein>
    <recommendedName>
        <fullName evidence="6">Terpene synthase</fullName>
        <ecNumber evidence="6">4.2.3.-</ecNumber>
    </recommendedName>
</protein>
<dbReference type="SMR" id="M2R3C6"/>
<dbReference type="OrthoDB" id="6486656at2759"/>
<evidence type="ECO:0000313" key="8">
    <source>
        <dbReference type="Proteomes" id="UP000016930"/>
    </source>
</evidence>
<keyword evidence="5 6" id="KW-0456">Lyase</keyword>
<dbReference type="EMBL" id="KB445809">
    <property type="protein sequence ID" value="EMD32747.1"/>
    <property type="molecule type" value="Genomic_DNA"/>
</dbReference>
<keyword evidence="4 6" id="KW-0460">Magnesium</keyword>
<dbReference type="PANTHER" id="PTHR35201">
    <property type="entry name" value="TERPENE SYNTHASE"/>
    <property type="match status" value="1"/>
</dbReference>
<dbReference type="Proteomes" id="UP000016930">
    <property type="component" value="Unassembled WGS sequence"/>
</dbReference>
<dbReference type="GO" id="GO:0010333">
    <property type="term" value="F:terpene synthase activity"/>
    <property type="evidence" value="ECO:0007669"/>
    <property type="project" value="InterPro"/>
</dbReference>
<gene>
    <name evidence="7" type="ORF">CERSUDRAFT_24251</name>
</gene>
<dbReference type="PANTHER" id="PTHR35201:SF4">
    <property type="entry name" value="BETA-PINACENE SYNTHASE-RELATED"/>
    <property type="match status" value="1"/>
</dbReference>
<dbReference type="Pfam" id="PF19086">
    <property type="entry name" value="Terpene_syn_C_2"/>
    <property type="match status" value="1"/>
</dbReference>
<accession>M2R3C6</accession>
<proteinExistence type="inferred from homology"/>
<keyword evidence="8" id="KW-1185">Reference proteome</keyword>
<feature type="non-terminal residue" evidence="7">
    <location>
        <position position="1"/>
    </location>
</feature>
<sequence length="220" mass="24681">PSHFCLQDLTSITAPVFEFKLNPNQEAAWAKTSTGFLSHRFDAYAGMSFPDADTDHLDNCIAFFLWAFSFDDVSDEGVLQSNPEGVKRGVDISLGVLHHPDAPPPDFSYAAMLHEYVQLYLHQIPTVMDFIVLRRQTIGGPIVEAMVEYSLDLQIPEHVWDHPILDGLSKAAIDIMTWPNDLCSFNKEQSDGDFQNLVFCIMLERDCDLQAAVDILTGML</sequence>
<name>M2R3C6_CERS8</name>
<organism evidence="7 8">
    <name type="scientific">Ceriporiopsis subvermispora (strain B)</name>
    <name type="common">White-rot fungus</name>
    <name type="synonym">Gelatoporia subvermispora</name>
    <dbReference type="NCBI Taxonomy" id="914234"/>
    <lineage>
        <taxon>Eukaryota</taxon>
        <taxon>Fungi</taxon>
        <taxon>Dikarya</taxon>
        <taxon>Basidiomycota</taxon>
        <taxon>Agaricomycotina</taxon>
        <taxon>Agaricomycetes</taxon>
        <taxon>Polyporales</taxon>
        <taxon>Gelatoporiaceae</taxon>
        <taxon>Gelatoporia</taxon>
    </lineage>
</organism>
<evidence type="ECO:0000256" key="3">
    <source>
        <dbReference type="ARBA" id="ARBA00022723"/>
    </source>
</evidence>
<evidence type="ECO:0000256" key="6">
    <source>
        <dbReference type="RuleBase" id="RU366034"/>
    </source>
</evidence>
<dbReference type="InterPro" id="IPR034686">
    <property type="entry name" value="Terpene_cyclase-like_2"/>
</dbReference>
<comment type="similarity">
    <text evidence="2 6">Belongs to the terpene synthase family.</text>
</comment>
<dbReference type="GO" id="GO:0046872">
    <property type="term" value="F:metal ion binding"/>
    <property type="evidence" value="ECO:0007669"/>
    <property type="project" value="UniProtKB-KW"/>
</dbReference>